<name>A0A1V0S8T4_9VIRU</name>
<gene>
    <name evidence="2" type="ORF">Catovirus_1_165</name>
</gene>
<accession>A0A1V0S8T4</accession>
<feature type="coiled-coil region" evidence="1">
    <location>
        <begin position="47"/>
        <end position="88"/>
    </location>
</feature>
<evidence type="ECO:0000256" key="1">
    <source>
        <dbReference type="SAM" id="Coils"/>
    </source>
</evidence>
<organism evidence="2">
    <name type="scientific">Catovirus CTV1</name>
    <dbReference type="NCBI Taxonomy" id="1977631"/>
    <lineage>
        <taxon>Viruses</taxon>
        <taxon>Varidnaviria</taxon>
        <taxon>Bamfordvirae</taxon>
        <taxon>Nucleocytoviricota</taxon>
        <taxon>Megaviricetes</taxon>
        <taxon>Imitervirales</taxon>
        <taxon>Mimiviridae</taxon>
        <taxon>Klosneuvirinae</taxon>
        <taxon>Catovirus</taxon>
    </lineage>
</organism>
<dbReference type="EMBL" id="KY684083">
    <property type="protein sequence ID" value="ARF08115.1"/>
    <property type="molecule type" value="Genomic_DNA"/>
</dbReference>
<keyword evidence="1" id="KW-0175">Coiled coil</keyword>
<evidence type="ECO:0000313" key="2">
    <source>
        <dbReference type="EMBL" id="ARF08115.1"/>
    </source>
</evidence>
<reference evidence="2" key="1">
    <citation type="journal article" date="2017" name="Science">
        <title>Giant viruses with an expanded complement of translation system components.</title>
        <authorList>
            <person name="Schulz F."/>
            <person name="Yutin N."/>
            <person name="Ivanova N.N."/>
            <person name="Ortega D.R."/>
            <person name="Lee T.K."/>
            <person name="Vierheilig J."/>
            <person name="Daims H."/>
            <person name="Horn M."/>
            <person name="Wagner M."/>
            <person name="Jensen G.J."/>
            <person name="Kyrpides N.C."/>
            <person name="Koonin E.V."/>
            <person name="Woyke T."/>
        </authorList>
    </citation>
    <scope>NUCLEOTIDE SEQUENCE</scope>
    <source>
        <strain evidence="2">CTV1</strain>
    </source>
</reference>
<protein>
    <submittedName>
        <fullName evidence="2">C2H2-type zinc finger</fullName>
    </submittedName>
</protein>
<sequence>MNYNCKICNFSTEKPSTWYSHLKSKKHILIKEHKNITKENVESVPDRELLKKEIESLKKELEYKDKLIEEKHKLIEEKDKLIEEKENKYTKIIEIMNKEHEKQIDMLSGNDKFHRGIINEAGGLIKDAMRSVSFVVANYKNAPTLVKSDYDDLRTDEKFIDELIYCNKKNIIDKKLGNIIIEKHKKKDPSQQSFWSTDTSRLNYIVKSNNEIDDKKKSKTIIKKGNDSEWIRDKGGVKITQLIIDPLLNNVKKINNEHINNSNKQIQNGDMDIDQQQPIVNKMLQLNEINVKIANDSLAKDINRFISPHFSL</sequence>
<proteinExistence type="predicted"/>